<protein>
    <submittedName>
        <fullName evidence="1">Uncharacterized protein</fullName>
    </submittedName>
</protein>
<gene>
    <name evidence="1" type="ORF">DFO61_5072</name>
</gene>
<organism evidence="1 2">
    <name type="scientific">Ectopseudomonas oleovorans</name>
    <name type="common">Pseudomonas oleovorans</name>
    <dbReference type="NCBI Taxonomy" id="301"/>
    <lineage>
        <taxon>Bacteria</taxon>
        <taxon>Pseudomonadati</taxon>
        <taxon>Pseudomonadota</taxon>
        <taxon>Gammaproteobacteria</taxon>
        <taxon>Pseudomonadales</taxon>
        <taxon>Pseudomonadaceae</taxon>
        <taxon>Ectopseudomonas</taxon>
    </lineage>
</organism>
<dbReference type="RefSeq" id="WP_137010842.1">
    <property type="nucleotide sequence ID" value="NZ_QXDA01000011.1"/>
</dbReference>
<sequence length="71" mass="7706">MPQPKHLRAPATPAPHEVAACPPSSPLLDDWSSLSPIALPMLATRPDSEYRSLWSHLVSILTPRLQSARAA</sequence>
<evidence type="ECO:0000313" key="1">
    <source>
        <dbReference type="EMBL" id="RIA18710.1"/>
    </source>
</evidence>
<dbReference type="AlphaFoldDB" id="A0A397M157"/>
<reference evidence="1 2" key="1">
    <citation type="submission" date="2018-08" db="EMBL/GenBank/DDBJ databases">
        <title>Genome sequencing of rice bacterial endophytes.</title>
        <authorList>
            <person name="Venturi V."/>
        </authorList>
    </citation>
    <scope>NUCLEOTIDE SEQUENCE [LARGE SCALE GENOMIC DNA]</scope>
    <source>
        <strain evidence="1 2">E1205</strain>
    </source>
</reference>
<dbReference type="Proteomes" id="UP000265836">
    <property type="component" value="Unassembled WGS sequence"/>
</dbReference>
<comment type="caution">
    <text evidence="1">The sequence shown here is derived from an EMBL/GenBank/DDBJ whole genome shotgun (WGS) entry which is preliminary data.</text>
</comment>
<proteinExistence type="predicted"/>
<accession>A0A397M157</accession>
<evidence type="ECO:0000313" key="2">
    <source>
        <dbReference type="Proteomes" id="UP000265836"/>
    </source>
</evidence>
<dbReference type="EMBL" id="QXDA01000011">
    <property type="protein sequence ID" value="RIA18710.1"/>
    <property type="molecule type" value="Genomic_DNA"/>
</dbReference>
<name>A0A397M157_ECTOL</name>